<protein>
    <recommendedName>
        <fullName evidence="4">Secreted protein</fullName>
    </recommendedName>
</protein>
<dbReference type="EMBL" id="JACOAF010000020">
    <property type="protein sequence ID" value="MBC3539429.1"/>
    <property type="molecule type" value="Genomic_DNA"/>
</dbReference>
<organism evidence="2 3">
    <name type="scientific">Rufibacter sediminis</name>
    <dbReference type="NCBI Taxonomy" id="2762756"/>
    <lineage>
        <taxon>Bacteria</taxon>
        <taxon>Pseudomonadati</taxon>
        <taxon>Bacteroidota</taxon>
        <taxon>Cytophagia</taxon>
        <taxon>Cytophagales</taxon>
        <taxon>Hymenobacteraceae</taxon>
        <taxon>Rufibacter</taxon>
    </lineage>
</organism>
<evidence type="ECO:0008006" key="4">
    <source>
        <dbReference type="Google" id="ProtNLM"/>
    </source>
</evidence>
<keyword evidence="3" id="KW-1185">Reference proteome</keyword>
<name>A0ABR6VQH4_9BACT</name>
<sequence length="142" mass="15491">MKNFSRYSALFLLLLFARVMTPDALLLQLHAHEHTPEHTHQPGKQELSTKHNHCPVDNLFQASFQAPEGVVVPVPLVHAVQHGSSVTLVGYATAPAHSFLRGPPGLLFPFLSISSAGEARPFRAHPFSGCFPENGPETPLRA</sequence>
<gene>
    <name evidence="2" type="ORF">H7U12_07025</name>
</gene>
<accession>A0ABR6VQH4</accession>
<feature type="signal peptide" evidence="1">
    <location>
        <begin position="1"/>
        <end position="24"/>
    </location>
</feature>
<evidence type="ECO:0000256" key="1">
    <source>
        <dbReference type="SAM" id="SignalP"/>
    </source>
</evidence>
<evidence type="ECO:0000313" key="3">
    <source>
        <dbReference type="Proteomes" id="UP000659698"/>
    </source>
</evidence>
<comment type="caution">
    <text evidence="2">The sequence shown here is derived from an EMBL/GenBank/DDBJ whole genome shotgun (WGS) entry which is preliminary data.</text>
</comment>
<dbReference type="Proteomes" id="UP000659698">
    <property type="component" value="Unassembled WGS sequence"/>
</dbReference>
<feature type="chain" id="PRO_5045910931" description="Secreted protein" evidence="1">
    <location>
        <begin position="25"/>
        <end position="142"/>
    </location>
</feature>
<dbReference type="RefSeq" id="WP_186635092.1">
    <property type="nucleotide sequence ID" value="NZ_JACOAF010000020.1"/>
</dbReference>
<proteinExistence type="predicted"/>
<evidence type="ECO:0000313" key="2">
    <source>
        <dbReference type="EMBL" id="MBC3539429.1"/>
    </source>
</evidence>
<keyword evidence="1" id="KW-0732">Signal</keyword>
<reference evidence="2 3" key="1">
    <citation type="journal article" date="2019" name="Int. J. Syst. Evol. Microbiol.">
        <title>Rufibacter sediminis sp. nov., isolated from freshwater lake sediment.</title>
        <authorList>
            <person name="Qu J.H."/>
            <person name="Zhang L.J."/>
            <person name="Fu Y.H."/>
            <person name="Li H.F."/>
        </authorList>
    </citation>
    <scope>NUCLEOTIDE SEQUENCE [LARGE SCALE GENOMIC DNA]</scope>
    <source>
        <strain evidence="2 3">H-1</strain>
    </source>
</reference>